<reference evidence="3" key="1">
    <citation type="submission" date="2018-11" db="EMBL/GenBank/DDBJ databases">
        <authorList>
            <person name="Grassa J C."/>
        </authorList>
    </citation>
    <scope>NUCLEOTIDE SEQUENCE [LARGE SCALE GENOMIC DNA]</scope>
</reference>
<evidence type="ECO:0000313" key="4">
    <source>
        <dbReference type="Proteomes" id="UP000596661"/>
    </source>
</evidence>
<protein>
    <submittedName>
        <fullName evidence="3">Uncharacterized protein</fullName>
    </submittedName>
</protein>
<reference evidence="3" key="2">
    <citation type="submission" date="2021-03" db="UniProtKB">
        <authorList>
            <consortium name="EnsemblPlants"/>
        </authorList>
    </citation>
    <scope>IDENTIFICATION</scope>
</reference>
<dbReference type="EnsemblPlants" id="evm.model.05.974">
    <property type="protein sequence ID" value="cds.evm.model.05.974"/>
    <property type="gene ID" value="evm.TU.05.974"/>
</dbReference>
<dbReference type="Gramene" id="evm.model.05.974">
    <property type="protein sequence ID" value="cds.evm.model.05.974"/>
    <property type="gene ID" value="evm.TU.05.974"/>
</dbReference>
<evidence type="ECO:0000256" key="2">
    <source>
        <dbReference type="SAM" id="Phobius"/>
    </source>
</evidence>
<dbReference type="Proteomes" id="UP000596661">
    <property type="component" value="Chromosome 5"/>
</dbReference>
<keyword evidence="4" id="KW-1185">Reference proteome</keyword>
<evidence type="ECO:0000256" key="1">
    <source>
        <dbReference type="SAM" id="MobiDB-lite"/>
    </source>
</evidence>
<dbReference type="AlphaFoldDB" id="A0A803PSM4"/>
<organism evidence="3 4">
    <name type="scientific">Cannabis sativa</name>
    <name type="common">Hemp</name>
    <name type="synonym">Marijuana</name>
    <dbReference type="NCBI Taxonomy" id="3483"/>
    <lineage>
        <taxon>Eukaryota</taxon>
        <taxon>Viridiplantae</taxon>
        <taxon>Streptophyta</taxon>
        <taxon>Embryophyta</taxon>
        <taxon>Tracheophyta</taxon>
        <taxon>Spermatophyta</taxon>
        <taxon>Magnoliopsida</taxon>
        <taxon>eudicotyledons</taxon>
        <taxon>Gunneridae</taxon>
        <taxon>Pentapetalae</taxon>
        <taxon>rosids</taxon>
        <taxon>fabids</taxon>
        <taxon>Rosales</taxon>
        <taxon>Cannabaceae</taxon>
        <taxon>Cannabis</taxon>
    </lineage>
</organism>
<keyword evidence="2" id="KW-1133">Transmembrane helix</keyword>
<keyword evidence="2" id="KW-0812">Transmembrane</keyword>
<keyword evidence="2" id="KW-0472">Membrane</keyword>
<proteinExistence type="predicted"/>
<accession>A0A803PSM4</accession>
<feature type="transmembrane region" description="Helical" evidence="2">
    <location>
        <begin position="356"/>
        <end position="376"/>
    </location>
</feature>
<dbReference type="EMBL" id="UZAU01000481">
    <property type="status" value="NOT_ANNOTATED_CDS"/>
    <property type="molecule type" value="Genomic_DNA"/>
</dbReference>
<feature type="compositionally biased region" description="Acidic residues" evidence="1">
    <location>
        <begin position="211"/>
        <end position="222"/>
    </location>
</feature>
<feature type="region of interest" description="Disordered" evidence="1">
    <location>
        <begin position="186"/>
        <end position="252"/>
    </location>
</feature>
<evidence type="ECO:0000313" key="3">
    <source>
        <dbReference type="EnsemblPlants" id="cds.evm.model.05.974"/>
    </source>
</evidence>
<sequence>MYIVRGFYPGRAQPCDPQVARAATRGRVRTVEDVARPQVDINPEIDQGAETPDAKFDHEKVVLVRRRRYKNWSILQNCPLGNYDTNEILDARSQGDSWVSPASTLSNEDFSKVHASGVVRGINCAIPCRDYQAHRLPLGWLACQGEHQWLDGTKNSPMSKVCEYADKYFIAWDVKEESQLWTKTEMTRGQALKGPTRPVPTSKGKGMTVVEDSDSSSFDDDDMSSKLRRLTGGPSNEPAGRVRAKGPHPSGSLWIQPHVPARAPEAPQRSFRLPDHGDYCKCLVRHGCSCVGLAGHTSPKEGLAIQCCEDPRGFPSGEGRAMSDKDLVRDREHSLEHQVSYEEFPTPDFFAEVPCYFLLIGLQLYVGLIYSFFYFVKGFCHYRQYRLVAIS</sequence>
<name>A0A803PSM4_CANSA</name>